<dbReference type="Gene3D" id="3.60.10.10">
    <property type="entry name" value="Endonuclease/exonuclease/phosphatase"/>
    <property type="match status" value="1"/>
</dbReference>
<feature type="domain" description="Endonuclease/exonuclease/phosphatase" evidence="1">
    <location>
        <begin position="59"/>
        <end position="149"/>
    </location>
</feature>
<reference evidence="2 3" key="1">
    <citation type="journal article" date="2019" name="Sci. Rep.">
        <title>Orb-weaving spider Araneus ventricosus genome elucidates the spidroin gene catalogue.</title>
        <authorList>
            <person name="Kono N."/>
            <person name="Nakamura H."/>
            <person name="Ohtoshi R."/>
            <person name="Moran D.A.P."/>
            <person name="Shinohara A."/>
            <person name="Yoshida Y."/>
            <person name="Fujiwara M."/>
            <person name="Mori M."/>
            <person name="Tomita M."/>
            <person name="Arakawa K."/>
        </authorList>
    </citation>
    <scope>NUCLEOTIDE SEQUENCE [LARGE SCALE GENOMIC DNA]</scope>
</reference>
<proteinExistence type="predicted"/>
<dbReference type="InterPro" id="IPR005135">
    <property type="entry name" value="Endo/exonuclease/phosphatase"/>
</dbReference>
<accession>A0A4Y2C5I7</accession>
<name>A0A4Y2C5I7_ARAVE</name>
<evidence type="ECO:0000313" key="3">
    <source>
        <dbReference type="Proteomes" id="UP000499080"/>
    </source>
</evidence>
<dbReference type="GO" id="GO:0003824">
    <property type="term" value="F:catalytic activity"/>
    <property type="evidence" value="ECO:0007669"/>
    <property type="project" value="InterPro"/>
</dbReference>
<dbReference type="EMBL" id="BGPR01000149">
    <property type="protein sequence ID" value="GBL99652.1"/>
    <property type="molecule type" value="Genomic_DNA"/>
</dbReference>
<evidence type="ECO:0000313" key="2">
    <source>
        <dbReference type="EMBL" id="GBL99652.1"/>
    </source>
</evidence>
<dbReference type="OrthoDB" id="6437148at2759"/>
<dbReference type="Proteomes" id="UP000499080">
    <property type="component" value="Unassembled WGS sequence"/>
</dbReference>
<protein>
    <recommendedName>
        <fullName evidence="1">Endonuclease/exonuclease/phosphatase domain-containing protein</fullName>
    </recommendedName>
</protein>
<evidence type="ECO:0000259" key="1">
    <source>
        <dbReference type="Pfam" id="PF14529"/>
    </source>
</evidence>
<dbReference type="InterPro" id="IPR036691">
    <property type="entry name" value="Endo/exonu/phosph_ase_sf"/>
</dbReference>
<sequence length="279" mass="32385">MMKMHLLTKSSNANSLLDVLVFKCTQMTEKFPLNAEATLQQNEENEQNITFPQVQDNVRSFNIITGDFNCHFQTWGYNFEDHRGRKLMEFLTLNNLNICNIKKHGSTFISRCLNTVYPELTIVSSALIDKVKQWGILDRYSFSAHRYIYFKLDLEFQHSTEFYLKTGYGSGKFLRGLMPHIESLTLHLNSVHCLEDIDSFFVEFIDIASELAMEIFKKSRIGEGVASNFGMTVLGHLETLQISYTKFLKERNNLIPLRLRSMPRGLNIINRGPFIRNNF</sequence>
<dbReference type="AlphaFoldDB" id="A0A4Y2C5I7"/>
<gene>
    <name evidence="2" type="ORF">AVEN_68897_1</name>
</gene>
<comment type="caution">
    <text evidence="2">The sequence shown here is derived from an EMBL/GenBank/DDBJ whole genome shotgun (WGS) entry which is preliminary data.</text>
</comment>
<keyword evidence="3" id="KW-1185">Reference proteome</keyword>
<organism evidence="2 3">
    <name type="scientific">Araneus ventricosus</name>
    <name type="common">Orbweaver spider</name>
    <name type="synonym">Epeira ventricosa</name>
    <dbReference type="NCBI Taxonomy" id="182803"/>
    <lineage>
        <taxon>Eukaryota</taxon>
        <taxon>Metazoa</taxon>
        <taxon>Ecdysozoa</taxon>
        <taxon>Arthropoda</taxon>
        <taxon>Chelicerata</taxon>
        <taxon>Arachnida</taxon>
        <taxon>Araneae</taxon>
        <taxon>Araneomorphae</taxon>
        <taxon>Entelegynae</taxon>
        <taxon>Araneoidea</taxon>
        <taxon>Araneidae</taxon>
        <taxon>Araneus</taxon>
    </lineage>
</organism>
<dbReference type="SUPFAM" id="SSF56219">
    <property type="entry name" value="DNase I-like"/>
    <property type="match status" value="1"/>
</dbReference>
<dbReference type="Pfam" id="PF14529">
    <property type="entry name" value="Exo_endo_phos_2"/>
    <property type="match status" value="1"/>
</dbReference>